<dbReference type="OrthoDB" id="1899291at2759"/>
<dbReference type="PANTHER" id="PTHR34567:SF12">
    <property type="entry name" value="AP2_ERF DOMAIN-CONTAINING PROTEIN"/>
    <property type="match status" value="1"/>
</dbReference>
<comment type="caution">
    <text evidence="1">The sequence shown here is derived from an EMBL/GenBank/DDBJ whole genome shotgun (WGS) entry which is preliminary data.</text>
</comment>
<dbReference type="Proteomes" id="UP000036987">
    <property type="component" value="Unassembled WGS sequence"/>
</dbReference>
<organism evidence="1 2">
    <name type="scientific">Zostera marina</name>
    <name type="common">Eelgrass</name>
    <dbReference type="NCBI Taxonomy" id="29655"/>
    <lineage>
        <taxon>Eukaryota</taxon>
        <taxon>Viridiplantae</taxon>
        <taxon>Streptophyta</taxon>
        <taxon>Embryophyta</taxon>
        <taxon>Tracheophyta</taxon>
        <taxon>Spermatophyta</taxon>
        <taxon>Magnoliopsida</taxon>
        <taxon>Liliopsida</taxon>
        <taxon>Zosteraceae</taxon>
        <taxon>Zostera</taxon>
    </lineage>
</organism>
<protein>
    <submittedName>
        <fullName evidence="1">Uncharacterized protein</fullName>
    </submittedName>
</protein>
<dbReference type="STRING" id="29655.A0A0K9PNH2"/>
<proteinExistence type="predicted"/>
<dbReference type="AlphaFoldDB" id="A0A0K9PNH2"/>
<name>A0A0K9PNH2_ZOSMR</name>
<evidence type="ECO:0000313" key="1">
    <source>
        <dbReference type="EMBL" id="KMZ69775.1"/>
    </source>
</evidence>
<keyword evidence="2" id="KW-1185">Reference proteome</keyword>
<evidence type="ECO:0000313" key="2">
    <source>
        <dbReference type="Proteomes" id="UP000036987"/>
    </source>
</evidence>
<reference evidence="2" key="1">
    <citation type="journal article" date="2016" name="Nature">
        <title>The genome of the seagrass Zostera marina reveals angiosperm adaptation to the sea.</title>
        <authorList>
            <person name="Olsen J.L."/>
            <person name="Rouze P."/>
            <person name="Verhelst B."/>
            <person name="Lin Y.-C."/>
            <person name="Bayer T."/>
            <person name="Collen J."/>
            <person name="Dattolo E."/>
            <person name="De Paoli E."/>
            <person name="Dittami S."/>
            <person name="Maumus F."/>
            <person name="Michel G."/>
            <person name="Kersting A."/>
            <person name="Lauritano C."/>
            <person name="Lohaus R."/>
            <person name="Toepel M."/>
            <person name="Tonon T."/>
            <person name="Vanneste K."/>
            <person name="Amirebrahimi M."/>
            <person name="Brakel J."/>
            <person name="Bostroem C."/>
            <person name="Chovatia M."/>
            <person name="Grimwood J."/>
            <person name="Jenkins J.W."/>
            <person name="Jueterbock A."/>
            <person name="Mraz A."/>
            <person name="Stam W.T."/>
            <person name="Tice H."/>
            <person name="Bornberg-Bauer E."/>
            <person name="Green P.J."/>
            <person name="Pearson G.A."/>
            <person name="Procaccini G."/>
            <person name="Duarte C.M."/>
            <person name="Schmutz J."/>
            <person name="Reusch T.B.H."/>
            <person name="Van de Peer Y."/>
        </authorList>
    </citation>
    <scope>NUCLEOTIDE SEQUENCE [LARGE SCALE GENOMIC DNA]</scope>
    <source>
        <strain evidence="2">cv. Finnish</strain>
    </source>
</reference>
<accession>A0A0K9PNH2</accession>
<gene>
    <name evidence="1" type="ORF">ZOSMA_207G00170</name>
</gene>
<dbReference type="EMBL" id="LFYR01000749">
    <property type="protein sequence ID" value="KMZ69775.1"/>
    <property type="molecule type" value="Genomic_DNA"/>
</dbReference>
<sequence>MVDRKIWVPKSQPKELSMKQVLSYSQYQGDRGSASSSSSAVKYRNSGLYSQTVREERRGNVPRWEKDFCFSESKIKWKTICDAKIILPYHKKVAQWDDSACKEAFLNSKHRYWAKINNLPCVIPQPDPDMYLDEVDWDTQIDPDLHIGLDDAKIYVEPSNHSPPFLKGCLNPPTATGWGDEDSPAATGWGDEVLPAATGWGDEVLPAATGWGDEVPPAATGWGDEVLPDATGWGDEVPFAATGLEQEYTPAVNRWRRGGGRNHWRIKSRRKKADDPCREHREKNISHVNRGRSRGGNNWSNPRSIV</sequence>
<dbReference type="PANTHER" id="PTHR34567">
    <property type="entry name" value="FK506-BINDING-LIKE PROTEIN"/>
    <property type="match status" value="1"/>
</dbReference>